<feature type="transmembrane region" description="Helical" evidence="1">
    <location>
        <begin position="423"/>
        <end position="440"/>
    </location>
</feature>
<feature type="transmembrane region" description="Helical" evidence="1">
    <location>
        <begin position="355"/>
        <end position="374"/>
    </location>
</feature>
<feature type="transmembrane region" description="Helical" evidence="1">
    <location>
        <begin position="452"/>
        <end position="476"/>
    </location>
</feature>
<feature type="transmembrane region" description="Helical" evidence="1">
    <location>
        <begin position="210"/>
        <end position="237"/>
    </location>
</feature>
<keyword evidence="1" id="KW-0472">Membrane</keyword>
<comment type="caution">
    <text evidence="2">The sequence shown here is derived from an EMBL/GenBank/DDBJ whole genome shotgun (WGS) entry which is preliminary data.</text>
</comment>
<reference evidence="2 3" key="1">
    <citation type="journal article" date="2018" name="Nat. Biotechnol.">
        <title>A standardized bacterial taxonomy based on genome phylogeny substantially revises the tree of life.</title>
        <authorList>
            <person name="Parks D.H."/>
            <person name="Chuvochina M."/>
            <person name="Waite D.W."/>
            <person name="Rinke C."/>
            <person name="Skarshewski A."/>
            <person name="Chaumeil P.A."/>
            <person name="Hugenholtz P."/>
        </authorList>
    </citation>
    <scope>NUCLEOTIDE SEQUENCE [LARGE SCALE GENOMIC DNA]</scope>
    <source>
        <strain evidence="2">UBA10707</strain>
    </source>
</reference>
<dbReference type="Proteomes" id="UP000264036">
    <property type="component" value="Unassembled WGS sequence"/>
</dbReference>
<keyword evidence="2" id="KW-0808">Transferase</keyword>
<sequence>MQRTTPSRLTEIATRKLSRTALLVVGVLYIFAGLFYRDPWKTDDLTGLATMLTAFRGQEHAWLLPQIGNYAYAQEGPLLTWIGTLFIQVFSPVFMLFQAPLEAQITAARLPIFIYFFVIIWATWYGTYLLARRKECQPLALPFGGEPNPQNYGRMIADAAVLFIIATIGIVIRMHETSNFPLIMMCQAVAFYGVARMLDHPLQGSTLAGLGLGAAFLTRGAIGGVPVLLALLALLFFRNFGRQQKLWLVWSVALAAACCLIWLAAANNTSSYWANSYVFWNNSLFSLPSPTEIFSTLRDLSWFLWPTWPFMIIALWNWRKWMDAPHIFIPTLLLGAAVLTVVFQKDAFESEYAMLAVPCAILAALSLPTLRRSFVNTLDWFSIMIMSLAMVATWLGWVALNFGWPSKIHHNITRLLTGFEPQISAITLILAIGVCVAWIWTVSWRLRSNPAVLWRGIVLSATGLTLTWMLLALLWLPSINYNRSYKAVSKELASVIDENNIPTECIRQHGVGLGQRAAFYVFEGLQFAFDPQCQYVLLQTTFEKIEDEAEPYPDNATLIWQGKRRPDRHEVFRLIQLPAR</sequence>
<feature type="transmembrane region" description="Helical" evidence="1">
    <location>
        <begin position="380"/>
        <end position="402"/>
    </location>
</feature>
<feature type="transmembrane region" description="Helical" evidence="1">
    <location>
        <begin position="20"/>
        <end position="36"/>
    </location>
</feature>
<keyword evidence="1" id="KW-1133">Transmembrane helix</keyword>
<feature type="transmembrane region" description="Helical" evidence="1">
    <location>
        <begin position="300"/>
        <end position="318"/>
    </location>
</feature>
<dbReference type="EMBL" id="DOEK01000029">
    <property type="protein sequence ID" value="HBP30550.1"/>
    <property type="molecule type" value="Genomic_DNA"/>
</dbReference>
<dbReference type="AlphaFoldDB" id="A0A356LHS6"/>
<accession>A0A356LHS6</accession>
<feature type="transmembrane region" description="Helical" evidence="1">
    <location>
        <begin position="110"/>
        <end position="131"/>
    </location>
</feature>
<proteinExistence type="predicted"/>
<organism evidence="2 3">
    <name type="scientific">Advenella kashmirensis</name>
    <dbReference type="NCBI Taxonomy" id="310575"/>
    <lineage>
        <taxon>Bacteria</taxon>
        <taxon>Pseudomonadati</taxon>
        <taxon>Pseudomonadota</taxon>
        <taxon>Betaproteobacteria</taxon>
        <taxon>Burkholderiales</taxon>
        <taxon>Alcaligenaceae</taxon>
    </lineage>
</organism>
<feature type="transmembrane region" description="Helical" evidence="1">
    <location>
        <begin position="179"/>
        <end position="198"/>
    </location>
</feature>
<evidence type="ECO:0000256" key="1">
    <source>
        <dbReference type="SAM" id="Phobius"/>
    </source>
</evidence>
<keyword evidence="1" id="KW-0812">Transmembrane</keyword>
<evidence type="ECO:0000313" key="2">
    <source>
        <dbReference type="EMBL" id="HBP30550.1"/>
    </source>
</evidence>
<gene>
    <name evidence="2" type="ORF">DD666_14170</name>
</gene>
<evidence type="ECO:0000313" key="3">
    <source>
        <dbReference type="Proteomes" id="UP000264036"/>
    </source>
</evidence>
<name>A0A356LHS6_9BURK</name>
<protein>
    <submittedName>
        <fullName evidence="2">Glycosyltransferase</fullName>
    </submittedName>
</protein>
<feature type="transmembrane region" description="Helical" evidence="1">
    <location>
        <begin position="246"/>
        <end position="265"/>
    </location>
</feature>
<feature type="transmembrane region" description="Helical" evidence="1">
    <location>
        <begin position="324"/>
        <end position="343"/>
    </location>
</feature>
<feature type="transmembrane region" description="Helical" evidence="1">
    <location>
        <begin position="78"/>
        <end position="98"/>
    </location>
</feature>
<feature type="transmembrane region" description="Helical" evidence="1">
    <location>
        <begin position="151"/>
        <end position="172"/>
    </location>
</feature>
<dbReference type="GO" id="GO:0016740">
    <property type="term" value="F:transferase activity"/>
    <property type="evidence" value="ECO:0007669"/>
    <property type="project" value="UniProtKB-KW"/>
</dbReference>